<proteinExistence type="predicted"/>
<dbReference type="PANTHER" id="PTHR45721">
    <property type="entry name" value="LAMIN DM0-RELATED"/>
    <property type="match status" value="1"/>
</dbReference>
<dbReference type="PROSITE" id="PS51842">
    <property type="entry name" value="IF_ROD_2"/>
    <property type="match status" value="1"/>
</dbReference>
<evidence type="ECO:0000256" key="1">
    <source>
        <dbReference type="ARBA" id="ARBA00022754"/>
    </source>
</evidence>
<feature type="compositionally biased region" description="Basic and acidic residues" evidence="4">
    <location>
        <begin position="275"/>
        <end position="284"/>
    </location>
</feature>
<dbReference type="Gene3D" id="2.60.40.1260">
    <property type="entry name" value="Lamin Tail domain"/>
    <property type="match status" value="1"/>
</dbReference>
<feature type="coiled-coil region" evidence="3">
    <location>
        <begin position="920"/>
        <end position="968"/>
    </location>
</feature>
<feature type="region of interest" description="Disordered" evidence="4">
    <location>
        <begin position="175"/>
        <end position="205"/>
    </location>
</feature>
<feature type="region of interest" description="Disordered" evidence="4">
    <location>
        <begin position="1"/>
        <end position="51"/>
    </location>
</feature>
<evidence type="ECO:0000313" key="8">
    <source>
        <dbReference type="WBParaSite" id="HCON_00184690-00001"/>
    </source>
</evidence>
<feature type="region of interest" description="Disordered" evidence="4">
    <location>
        <begin position="234"/>
        <end position="293"/>
    </location>
</feature>
<dbReference type="PANTHER" id="PTHR45721:SF12">
    <property type="entry name" value="INTERMEDIATE FILAMENT PROTEIN IFA-1"/>
    <property type="match status" value="1"/>
</dbReference>
<dbReference type="Pfam" id="PF00038">
    <property type="entry name" value="Filament"/>
    <property type="match status" value="1"/>
</dbReference>
<keyword evidence="1" id="KW-0403">Intermediate filament</keyword>
<feature type="compositionally biased region" description="Basic and acidic residues" evidence="4">
    <location>
        <begin position="234"/>
        <end position="246"/>
    </location>
</feature>
<evidence type="ECO:0000256" key="4">
    <source>
        <dbReference type="SAM" id="MobiDB-lite"/>
    </source>
</evidence>
<feature type="compositionally biased region" description="Basic and acidic residues" evidence="4">
    <location>
        <begin position="581"/>
        <end position="731"/>
    </location>
</feature>
<feature type="compositionally biased region" description="Basic and acidic residues" evidence="4">
    <location>
        <begin position="544"/>
        <end position="554"/>
    </location>
</feature>
<dbReference type="GO" id="GO:0005200">
    <property type="term" value="F:structural constituent of cytoskeleton"/>
    <property type="evidence" value="ECO:0007669"/>
    <property type="project" value="TreeGrafter"/>
</dbReference>
<dbReference type="OMA" id="LQAQICM"/>
<feature type="compositionally biased region" description="Polar residues" evidence="4">
    <location>
        <begin position="358"/>
        <end position="369"/>
    </location>
</feature>
<feature type="compositionally biased region" description="Basic and acidic residues" evidence="4">
    <location>
        <begin position="370"/>
        <end position="381"/>
    </location>
</feature>
<feature type="coiled-coil region" evidence="3">
    <location>
        <begin position="797"/>
        <end position="879"/>
    </location>
</feature>
<dbReference type="GO" id="GO:0006998">
    <property type="term" value="P:nuclear envelope organization"/>
    <property type="evidence" value="ECO:0007669"/>
    <property type="project" value="TreeGrafter"/>
</dbReference>
<name>A0A7I4Z5A4_HAECO</name>
<dbReference type="Pfam" id="PF00932">
    <property type="entry name" value="LTD"/>
    <property type="match status" value="1"/>
</dbReference>
<dbReference type="GO" id="GO:0090435">
    <property type="term" value="P:protein localization to nuclear envelope"/>
    <property type="evidence" value="ECO:0007669"/>
    <property type="project" value="TreeGrafter"/>
</dbReference>
<feature type="coiled-coil region" evidence="3">
    <location>
        <begin position="1043"/>
        <end position="1084"/>
    </location>
</feature>
<dbReference type="SUPFAM" id="SSF74853">
    <property type="entry name" value="Lamin A/C globular tail domain"/>
    <property type="match status" value="1"/>
</dbReference>
<feature type="coiled-coil region" evidence="3">
    <location>
        <begin position="1117"/>
        <end position="1144"/>
    </location>
</feature>
<dbReference type="InterPro" id="IPR001322">
    <property type="entry name" value="Lamin_tail_dom"/>
</dbReference>
<feature type="compositionally biased region" description="Basic and acidic residues" evidence="4">
    <location>
        <begin position="393"/>
        <end position="436"/>
    </location>
</feature>
<feature type="compositionally biased region" description="Basic and acidic residues" evidence="4">
    <location>
        <begin position="490"/>
        <end position="532"/>
    </location>
</feature>
<dbReference type="SMART" id="SM01391">
    <property type="entry name" value="Filament"/>
    <property type="match status" value="1"/>
</dbReference>
<keyword evidence="7" id="KW-1185">Reference proteome</keyword>
<feature type="region of interest" description="Disordered" evidence="4">
    <location>
        <begin position="358"/>
        <end position="436"/>
    </location>
</feature>
<dbReference type="PROSITE" id="PS51841">
    <property type="entry name" value="LTD"/>
    <property type="match status" value="1"/>
</dbReference>
<evidence type="ECO:0000256" key="3">
    <source>
        <dbReference type="SAM" id="Coils"/>
    </source>
</evidence>
<reference evidence="8" key="1">
    <citation type="submission" date="2020-12" db="UniProtKB">
        <authorList>
            <consortium name="WormBaseParasite"/>
        </authorList>
    </citation>
    <scope>IDENTIFICATION</scope>
    <source>
        <strain evidence="8">MHco3</strain>
    </source>
</reference>
<feature type="compositionally biased region" description="Basic and acidic residues" evidence="4">
    <location>
        <begin position="460"/>
        <end position="481"/>
    </location>
</feature>
<evidence type="ECO:0000259" key="6">
    <source>
        <dbReference type="PROSITE" id="PS51842"/>
    </source>
</evidence>
<evidence type="ECO:0000259" key="5">
    <source>
        <dbReference type="PROSITE" id="PS51841"/>
    </source>
</evidence>
<dbReference type="GO" id="GO:0005652">
    <property type="term" value="C:nuclear lamina"/>
    <property type="evidence" value="ECO:0007669"/>
    <property type="project" value="TreeGrafter"/>
</dbReference>
<protein>
    <submittedName>
        <fullName evidence="8">Titin</fullName>
    </submittedName>
</protein>
<organism evidence="7 8">
    <name type="scientific">Haemonchus contortus</name>
    <name type="common">Barber pole worm</name>
    <dbReference type="NCBI Taxonomy" id="6289"/>
    <lineage>
        <taxon>Eukaryota</taxon>
        <taxon>Metazoa</taxon>
        <taxon>Ecdysozoa</taxon>
        <taxon>Nematoda</taxon>
        <taxon>Chromadorea</taxon>
        <taxon>Rhabditida</taxon>
        <taxon>Rhabditina</taxon>
        <taxon>Rhabditomorpha</taxon>
        <taxon>Strongyloidea</taxon>
        <taxon>Trichostrongylidae</taxon>
        <taxon>Haemonchus</taxon>
    </lineage>
</organism>
<sequence length="1301" mass="151807">QKEITTAHVFHTKQQRQYPQTRRVVYTPTRGSQSQYSMSSSPAYIDESDDDEMYRRRIYSTGNGKYNTAKQGPRPPRYHSSQIIQEVAISYSAPITISAPSSPLSRPLASSERANVIDEYSSVHDFITSQRHRQKSISSPESVERINARGRQETEFPVRIAYIGGESVHSVPITPVSSSTTYRGPAVDSRASTRLAESVVSETTTVQEMTTITTTSHGRSVSSSEMPGVTELTQRFERGSRSDSTDTVRATGQRPSQRVVVVSKPGPEFVYSSSDDSRVHRVDRPTYSPSDQKSVLSTTVVDIEPPTYRTVTPHYVEERYQLEEQFRSVKSYTSPTKKEPPYKPREVIIPTDKKTSKETFTGHTVFSSREQQREQEVDETRGSTPVRSVVEQFESKIEEGRSTPDRRPYQYKEKFEEMSVHEQHRGTQPDQREREVYIPRSDLLPSRKTYTESITSRKTIGPEKDQQPYKERREITREEVQRTPSFGGQRETRERVEQERIAPYREMREVRLEEVERTTQSRTEDRDMKREQTPVSPPPSQDYGETRRREDTSRSETVTTEIVRNFPRVAIPKGRSPTPPRVEKSTLEIAREELLEEKRRREVRRKEREEQEKKDQERREQERREQERREQERRDQERREQERRDQERREQERRDQERREQERRDQERREQERREQERREQERREQERREQEKREQERRERERREREESSREYRETRRSELYDYERKKETEETTTTTTKPAERTEMPSIYQEEHQHYSRRSGGIGARTQPLGGMAHTGATEFMSGSSVTAGEIRDIREREKREMRGLNDRLAAYIEQVRFLEAQNRKLSHDLERLTKGKHAPGIRQMYEKEISQSQTIIAEAKKDYGNLEKEVRGLTADLTDVRSRFDAAVKARNLGEEDDLIVKLCDLQAQICMTKRRNAVIEEECKRIRNENLKLNSDLASQRQLLEKESLQRMNYEHQAQALIEECKMIASSNNVKLDKYKYQDTTEENRAIFRQGLLEAIAEIRKLYDEATSKFRSEMESWYSKQVIEIRTGSRHAADAASIKEKVKTLRAELTEMRSKLANLEGRNHILEKLIQDLTYQIEDENRVSMAHLSEKDDEIRAVRAQCQAITVELEKLIVEKVNLDAEISKYRQLLEGEENRTHGRIISSASHSFEPTTQTTLSDVHVRSSAMRRVTGTNRSDTQRSAQGNVSILEVASDGSFVTIENTSVSHDEVIGDWKLRSSGSGRDITFTFPKDFRLTPKSKVTVYARGRGIHAPPHSLVFEAEDAFATGGDVRTYLYNEENQERASLIQRSAAY</sequence>
<feature type="region of interest" description="Disordered" evidence="4">
    <location>
        <begin position="449"/>
        <end position="762"/>
    </location>
</feature>
<dbReference type="SUPFAM" id="SSF64593">
    <property type="entry name" value="Intermediate filament protein, coiled coil region"/>
    <property type="match status" value="2"/>
</dbReference>
<dbReference type="Proteomes" id="UP000025227">
    <property type="component" value="Unplaced"/>
</dbReference>
<dbReference type="InterPro" id="IPR039008">
    <property type="entry name" value="IF_rod_dom"/>
</dbReference>
<evidence type="ECO:0000256" key="2">
    <source>
        <dbReference type="ARBA" id="ARBA00023054"/>
    </source>
</evidence>
<keyword evidence="2 3" id="KW-0175">Coiled coil</keyword>
<dbReference type="OrthoDB" id="102442at2759"/>
<feature type="domain" description="IF rod" evidence="6">
    <location>
        <begin position="800"/>
        <end position="1145"/>
    </location>
</feature>
<dbReference type="Gene3D" id="1.20.5.170">
    <property type="match status" value="1"/>
</dbReference>
<dbReference type="GO" id="GO:0051664">
    <property type="term" value="P:nuclear pore localization"/>
    <property type="evidence" value="ECO:0007669"/>
    <property type="project" value="TreeGrafter"/>
</dbReference>
<dbReference type="WBParaSite" id="HCON_00184690-00001">
    <property type="protein sequence ID" value="HCON_00184690-00001"/>
    <property type="gene ID" value="HCON_00184690"/>
</dbReference>
<accession>A0A7I4Z5A4</accession>
<feature type="compositionally biased region" description="Basic and acidic residues" evidence="4">
    <location>
        <begin position="740"/>
        <end position="756"/>
    </location>
</feature>
<feature type="compositionally biased region" description="Polar residues" evidence="4">
    <location>
        <begin position="247"/>
        <end position="256"/>
    </location>
</feature>
<dbReference type="GO" id="GO:0007097">
    <property type="term" value="P:nuclear migration"/>
    <property type="evidence" value="ECO:0007669"/>
    <property type="project" value="TreeGrafter"/>
</dbReference>
<dbReference type="GO" id="GO:0031507">
    <property type="term" value="P:heterochromatin formation"/>
    <property type="evidence" value="ECO:0007669"/>
    <property type="project" value="TreeGrafter"/>
</dbReference>
<feature type="compositionally biased region" description="Low complexity" evidence="4">
    <location>
        <begin position="32"/>
        <end position="41"/>
    </location>
</feature>
<dbReference type="GO" id="GO:0005882">
    <property type="term" value="C:intermediate filament"/>
    <property type="evidence" value="ECO:0007669"/>
    <property type="project" value="UniProtKB-KW"/>
</dbReference>
<evidence type="ECO:0000313" key="7">
    <source>
        <dbReference type="Proteomes" id="UP000025227"/>
    </source>
</evidence>
<feature type="domain" description="LTD" evidence="5">
    <location>
        <begin position="1182"/>
        <end position="1298"/>
    </location>
</feature>
<dbReference type="InterPro" id="IPR036415">
    <property type="entry name" value="Lamin_tail_dom_sf"/>
</dbReference>